<reference evidence="1 2" key="1">
    <citation type="submission" date="2019-01" db="EMBL/GenBank/DDBJ databases">
        <authorList>
            <person name="Chen W.-M."/>
        </authorList>
    </citation>
    <scope>NUCLEOTIDE SEQUENCE [LARGE SCALE GENOMIC DNA]</scope>
    <source>
        <strain evidence="1 2">CCP-7</strain>
    </source>
</reference>
<gene>
    <name evidence="1" type="ORF">EOD43_20230</name>
</gene>
<evidence type="ECO:0000313" key="1">
    <source>
        <dbReference type="EMBL" id="RVT89713.1"/>
    </source>
</evidence>
<dbReference type="AlphaFoldDB" id="A0A437LWF7"/>
<name>A0A437LWF7_9SPHN</name>
<sequence>MLQTHPETAFEIDLKKHSAMACENGRHSAVSRVHDPALGVSYAECRHCGCKLMRTAAARRWYRTGVMG</sequence>
<protein>
    <submittedName>
        <fullName evidence="1">Uncharacterized protein</fullName>
    </submittedName>
</protein>
<dbReference type="EMBL" id="SACN01000004">
    <property type="protein sequence ID" value="RVT89713.1"/>
    <property type="molecule type" value="Genomic_DNA"/>
</dbReference>
<organism evidence="1 2">
    <name type="scientific">Sphingomonas crocodyli</name>
    <dbReference type="NCBI Taxonomy" id="1979270"/>
    <lineage>
        <taxon>Bacteria</taxon>
        <taxon>Pseudomonadati</taxon>
        <taxon>Pseudomonadota</taxon>
        <taxon>Alphaproteobacteria</taxon>
        <taxon>Sphingomonadales</taxon>
        <taxon>Sphingomonadaceae</taxon>
        <taxon>Sphingomonas</taxon>
    </lineage>
</organism>
<proteinExistence type="predicted"/>
<dbReference type="RefSeq" id="WP_127745877.1">
    <property type="nucleotide sequence ID" value="NZ_SACN01000004.1"/>
</dbReference>
<evidence type="ECO:0000313" key="2">
    <source>
        <dbReference type="Proteomes" id="UP000282971"/>
    </source>
</evidence>
<keyword evidence="2" id="KW-1185">Reference proteome</keyword>
<comment type="caution">
    <text evidence="1">The sequence shown here is derived from an EMBL/GenBank/DDBJ whole genome shotgun (WGS) entry which is preliminary data.</text>
</comment>
<dbReference type="OrthoDB" id="7509143at2"/>
<dbReference type="Proteomes" id="UP000282971">
    <property type="component" value="Unassembled WGS sequence"/>
</dbReference>
<accession>A0A437LWF7</accession>